<gene>
    <name evidence="1" type="primary">jg23434</name>
    <name evidence="1" type="ORF">PAEG_LOCUS20116</name>
</gene>
<name>A0A8S4S240_9NEOP</name>
<organism evidence="1 2">
    <name type="scientific">Pararge aegeria aegeria</name>
    <dbReference type="NCBI Taxonomy" id="348720"/>
    <lineage>
        <taxon>Eukaryota</taxon>
        <taxon>Metazoa</taxon>
        <taxon>Ecdysozoa</taxon>
        <taxon>Arthropoda</taxon>
        <taxon>Hexapoda</taxon>
        <taxon>Insecta</taxon>
        <taxon>Pterygota</taxon>
        <taxon>Neoptera</taxon>
        <taxon>Endopterygota</taxon>
        <taxon>Lepidoptera</taxon>
        <taxon>Glossata</taxon>
        <taxon>Ditrysia</taxon>
        <taxon>Papilionoidea</taxon>
        <taxon>Nymphalidae</taxon>
        <taxon>Satyrinae</taxon>
        <taxon>Satyrini</taxon>
        <taxon>Parargina</taxon>
        <taxon>Pararge</taxon>
    </lineage>
</organism>
<keyword evidence="2" id="KW-1185">Reference proteome</keyword>
<dbReference type="OrthoDB" id="8193815at2759"/>
<comment type="caution">
    <text evidence="1">The sequence shown here is derived from an EMBL/GenBank/DDBJ whole genome shotgun (WGS) entry which is preliminary data.</text>
</comment>
<dbReference type="AlphaFoldDB" id="A0A8S4S240"/>
<dbReference type="Proteomes" id="UP000838756">
    <property type="component" value="Unassembled WGS sequence"/>
</dbReference>
<proteinExistence type="predicted"/>
<evidence type="ECO:0000313" key="2">
    <source>
        <dbReference type="Proteomes" id="UP000838756"/>
    </source>
</evidence>
<evidence type="ECO:0000313" key="1">
    <source>
        <dbReference type="EMBL" id="CAH2244127.1"/>
    </source>
</evidence>
<dbReference type="EMBL" id="CAKXAJ010025807">
    <property type="protein sequence ID" value="CAH2244127.1"/>
    <property type="molecule type" value="Genomic_DNA"/>
</dbReference>
<reference evidence="1" key="1">
    <citation type="submission" date="2022-03" db="EMBL/GenBank/DDBJ databases">
        <authorList>
            <person name="Lindestad O."/>
        </authorList>
    </citation>
    <scope>NUCLEOTIDE SEQUENCE</scope>
</reference>
<protein>
    <submittedName>
        <fullName evidence="1">Jg23434 protein</fullName>
    </submittedName>
</protein>
<sequence>MGRRAPSSTATNALDGRRDMKKVAGSNWIHIAQCLEKWKMLKEAYTNVVETGLRRRMRFEPPIKIIKNLM</sequence>
<accession>A0A8S4S240</accession>